<dbReference type="InterPro" id="IPR007197">
    <property type="entry name" value="rSAM"/>
</dbReference>
<accession>A0ABU6IRP4</accession>
<sequence>MFYHDFQVVFQEVPGEISLCFSISGCPLRCEGCHSPFLWKEGNGNELTSEYFQALLNRYSGFATCVVFMGGEWHREELVAHLKYARQQGYSTCLYTGEDHIPFNILEHLTWIKTGRWDKDLGGLDSHTTNQMFKEVKTNRMLNHLFTSK</sequence>
<keyword evidence="3" id="KW-0479">Metal-binding</keyword>
<keyword evidence="7" id="KW-1185">Reference proteome</keyword>
<comment type="cofactor">
    <cofactor evidence="1">
        <name>[4Fe-4S] cluster</name>
        <dbReference type="ChEBI" id="CHEBI:49883"/>
    </cofactor>
</comment>
<organism evidence="6 7">
    <name type="scientific">Flagellimonas halotolerans</name>
    <dbReference type="NCBI Taxonomy" id="3112164"/>
    <lineage>
        <taxon>Bacteria</taxon>
        <taxon>Pseudomonadati</taxon>
        <taxon>Bacteroidota</taxon>
        <taxon>Flavobacteriia</taxon>
        <taxon>Flavobacteriales</taxon>
        <taxon>Flavobacteriaceae</taxon>
        <taxon>Flagellimonas</taxon>
    </lineage>
</organism>
<dbReference type="Gene3D" id="3.20.20.70">
    <property type="entry name" value="Aldolase class I"/>
    <property type="match status" value="1"/>
</dbReference>
<dbReference type="NCBIfam" id="TIGR02826">
    <property type="entry name" value="RNR_activ_nrdG3"/>
    <property type="match status" value="1"/>
</dbReference>
<evidence type="ECO:0000256" key="5">
    <source>
        <dbReference type="ARBA" id="ARBA00023014"/>
    </source>
</evidence>
<gene>
    <name evidence="6" type="primary">nrdG</name>
    <name evidence="6" type="ORF">VOP03_09495</name>
</gene>
<comment type="caution">
    <text evidence="6">The sequence shown here is derived from an EMBL/GenBank/DDBJ whole genome shotgun (WGS) entry which is preliminary data.</text>
</comment>
<evidence type="ECO:0000256" key="3">
    <source>
        <dbReference type="ARBA" id="ARBA00022723"/>
    </source>
</evidence>
<evidence type="ECO:0000313" key="6">
    <source>
        <dbReference type="EMBL" id="MEC4265580.1"/>
    </source>
</evidence>
<dbReference type="SFLD" id="SFLDS00029">
    <property type="entry name" value="Radical_SAM"/>
    <property type="match status" value="1"/>
</dbReference>
<dbReference type="SUPFAM" id="SSF102114">
    <property type="entry name" value="Radical SAM enzymes"/>
    <property type="match status" value="1"/>
</dbReference>
<dbReference type="Proteomes" id="UP001355298">
    <property type="component" value="Unassembled WGS sequence"/>
</dbReference>
<evidence type="ECO:0000256" key="1">
    <source>
        <dbReference type="ARBA" id="ARBA00001966"/>
    </source>
</evidence>
<dbReference type="InterPro" id="IPR013785">
    <property type="entry name" value="Aldolase_TIM"/>
</dbReference>
<dbReference type="InterPro" id="IPR058240">
    <property type="entry name" value="rSAM_sf"/>
</dbReference>
<dbReference type="InterPro" id="IPR014191">
    <property type="entry name" value="Anaer_RNR_activator"/>
</dbReference>
<keyword evidence="5" id="KW-0411">Iron-sulfur</keyword>
<dbReference type="EMBL" id="JAYMGW010000006">
    <property type="protein sequence ID" value="MEC4265580.1"/>
    <property type="molecule type" value="Genomic_DNA"/>
</dbReference>
<evidence type="ECO:0000256" key="4">
    <source>
        <dbReference type="ARBA" id="ARBA00023004"/>
    </source>
</evidence>
<keyword evidence="2" id="KW-0949">S-adenosyl-L-methionine</keyword>
<name>A0ABU6IRP4_9FLAO</name>
<dbReference type="Pfam" id="PF13353">
    <property type="entry name" value="Fer4_12"/>
    <property type="match status" value="1"/>
</dbReference>
<keyword evidence="4" id="KW-0408">Iron</keyword>
<protein>
    <submittedName>
        <fullName evidence="6">Anaerobic ribonucleoside-triphosphate reductase activating protein</fullName>
    </submittedName>
</protein>
<reference evidence="6 7" key="1">
    <citation type="submission" date="2024-01" db="EMBL/GenBank/DDBJ databases">
        <title>The strains designed SYSU M86414 and SYSU M84420 isolated from the marine sediment in San Sha City (Hainan Province, China).</title>
        <authorList>
            <person name="Guo D."/>
        </authorList>
    </citation>
    <scope>NUCLEOTIDE SEQUENCE [LARGE SCALE GENOMIC DNA]</scope>
    <source>
        <strain evidence="6 7">SYSU M84420</strain>
    </source>
</reference>
<proteinExistence type="predicted"/>
<evidence type="ECO:0000313" key="7">
    <source>
        <dbReference type="Proteomes" id="UP001355298"/>
    </source>
</evidence>
<evidence type="ECO:0000256" key="2">
    <source>
        <dbReference type="ARBA" id="ARBA00022691"/>
    </source>
</evidence>
<dbReference type="RefSeq" id="WP_326278584.1">
    <property type="nucleotide sequence ID" value="NZ_JAYKYV010000006.1"/>
</dbReference>